<dbReference type="Proteomes" id="UP000095284">
    <property type="component" value="Unplaced"/>
</dbReference>
<proteinExistence type="predicted"/>
<evidence type="ECO:0000313" key="6">
    <source>
        <dbReference type="WBParaSite" id="BXY_1763100.1"/>
    </source>
</evidence>
<dbReference type="EMBL" id="CAJFCV020000002">
    <property type="protein sequence ID" value="CAG9100170.1"/>
    <property type="molecule type" value="Genomic_DNA"/>
</dbReference>
<feature type="transmembrane region" description="Helical" evidence="1">
    <location>
        <begin position="63"/>
        <end position="86"/>
    </location>
</feature>
<dbReference type="SUPFAM" id="SSF81321">
    <property type="entry name" value="Family A G protein-coupled receptor-like"/>
    <property type="match status" value="1"/>
</dbReference>
<dbReference type="PANTHER" id="PTHR23021">
    <property type="entry name" value="SERPENTINE RECEPTOR, CLASS T"/>
    <property type="match status" value="1"/>
</dbReference>
<dbReference type="eggNOG" id="ENOG502SNCU">
    <property type="taxonomic scope" value="Eukaryota"/>
</dbReference>
<dbReference type="Proteomes" id="UP000582659">
    <property type="component" value="Unassembled WGS sequence"/>
</dbReference>
<evidence type="ECO:0000256" key="1">
    <source>
        <dbReference type="SAM" id="Phobius"/>
    </source>
</evidence>
<sequence>MAGYFAWHGSVFCDYPVAMYVSGAISTGLWCTACMTCMILALNRCCDLLKPEWMEHFFQGSKAYFWLLAPTLYGLYFAVFTPPVVFTSIYDGAFFDPFVGMPVSDKEKYTSIPHTVNNVTVIIVLCVSYTSICIFVCMKTHSVAGNSGMNTLQIQLIAQATLICSLIFAAATVYVLMQFMELTGYMVVIGQISWQSSHGGTVFIYLFLNKSMRTEIRATFCPRCLSRPKHQTFIATTGINPPKTNSKSTGGSAFMI</sequence>
<keyword evidence="1" id="KW-0472">Membrane</keyword>
<dbReference type="PANTHER" id="PTHR23021:SF11">
    <property type="entry name" value="SERPENTINE RECEPTOR, CLASS T"/>
    <property type="match status" value="1"/>
</dbReference>
<name>A0A1I7SX48_BURXY</name>
<dbReference type="AlphaFoldDB" id="A0A1I7SX48"/>
<dbReference type="Gene3D" id="1.20.1070.10">
    <property type="entry name" value="Rhodopsin 7-helix transmembrane proteins"/>
    <property type="match status" value="1"/>
</dbReference>
<feature type="transmembrane region" description="Helical" evidence="1">
    <location>
        <begin position="183"/>
        <end position="208"/>
    </location>
</feature>
<accession>A0A1I7SX48</accession>
<dbReference type="Pfam" id="PF10321">
    <property type="entry name" value="7TM_GPCR_Srt"/>
    <property type="match status" value="1"/>
</dbReference>
<organism evidence="4 6">
    <name type="scientific">Bursaphelenchus xylophilus</name>
    <name type="common">Pinewood nematode worm</name>
    <name type="synonym">Aphelenchoides xylophilus</name>
    <dbReference type="NCBI Taxonomy" id="6326"/>
    <lineage>
        <taxon>Eukaryota</taxon>
        <taxon>Metazoa</taxon>
        <taxon>Ecdysozoa</taxon>
        <taxon>Nematoda</taxon>
        <taxon>Chromadorea</taxon>
        <taxon>Rhabditida</taxon>
        <taxon>Tylenchina</taxon>
        <taxon>Tylenchomorpha</taxon>
        <taxon>Aphelenchoidea</taxon>
        <taxon>Aphelenchoididae</taxon>
        <taxon>Bursaphelenchus</taxon>
    </lineage>
</organism>
<dbReference type="SMR" id="A0A1I7SX48"/>
<dbReference type="InterPro" id="IPR019425">
    <property type="entry name" value="7TM_GPCR_serpentine_rcpt_Srt"/>
</dbReference>
<gene>
    <name evidence="2" type="ORF">BXYJ_LOCUS4721</name>
</gene>
<keyword evidence="5" id="KW-1185">Reference proteome</keyword>
<evidence type="ECO:0000313" key="3">
    <source>
        <dbReference type="EMBL" id="CAG9100170.1"/>
    </source>
</evidence>
<keyword evidence="1" id="KW-1133">Transmembrane helix</keyword>
<reference evidence="3" key="2">
    <citation type="submission" date="2020-08" db="EMBL/GenBank/DDBJ databases">
        <authorList>
            <person name="Kikuchi T."/>
        </authorList>
    </citation>
    <scope>NUCLEOTIDE SEQUENCE</scope>
    <source>
        <strain evidence="2">Ka4C1</strain>
    </source>
</reference>
<dbReference type="Proteomes" id="UP000659654">
    <property type="component" value="Unassembled WGS sequence"/>
</dbReference>
<reference evidence="6" key="1">
    <citation type="submission" date="2016-11" db="UniProtKB">
        <authorList>
            <consortium name="WormBaseParasite"/>
        </authorList>
    </citation>
    <scope>IDENTIFICATION</scope>
</reference>
<feature type="transmembrane region" description="Helical" evidence="1">
    <location>
        <begin position="116"/>
        <end position="136"/>
    </location>
</feature>
<evidence type="ECO:0000313" key="2">
    <source>
        <dbReference type="EMBL" id="CAD5216810.1"/>
    </source>
</evidence>
<feature type="transmembrane region" description="Helical" evidence="1">
    <location>
        <begin position="20"/>
        <end position="42"/>
    </location>
</feature>
<protein>
    <submittedName>
        <fullName evidence="2">(pine wood nematode) hypothetical protein</fullName>
    </submittedName>
</protein>
<feature type="transmembrane region" description="Helical" evidence="1">
    <location>
        <begin position="156"/>
        <end position="177"/>
    </location>
</feature>
<dbReference type="WBParaSite" id="BXY_1763100.1">
    <property type="protein sequence ID" value="BXY_1763100.1"/>
    <property type="gene ID" value="BXY_1763100"/>
</dbReference>
<evidence type="ECO:0000313" key="4">
    <source>
        <dbReference type="Proteomes" id="UP000095284"/>
    </source>
</evidence>
<evidence type="ECO:0000313" key="5">
    <source>
        <dbReference type="Proteomes" id="UP000659654"/>
    </source>
</evidence>
<dbReference type="OrthoDB" id="5875846at2759"/>
<dbReference type="EMBL" id="CAJFDI010000002">
    <property type="protein sequence ID" value="CAD5216810.1"/>
    <property type="molecule type" value="Genomic_DNA"/>
</dbReference>
<keyword evidence="1" id="KW-0812">Transmembrane</keyword>